<feature type="transmembrane region" description="Helical" evidence="7">
    <location>
        <begin position="78"/>
        <end position="100"/>
    </location>
</feature>
<sequence length="199" mass="22268">ETDKIKQVYLKIVHLLALVGVPLSVFLYYNAHDIIFFLFGNQWGNSVPVFQILALSVWAQMILASTGGIFQSGNRTDLLLISGILSTILNVVGIVIGLLIGTIESVAVALIITFFINLMQVNYFLLIVQFSSSILEFIKPLKHPFLIGVLELVVFILLPTLPFAPFQNLIIKGFIFVVVWIVGLFISGEFFKLKRDLIR</sequence>
<evidence type="ECO:0000256" key="5">
    <source>
        <dbReference type="ARBA" id="ARBA00022989"/>
    </source>
</evidence>
<dbReference type="EMBL" id="NAQV01000074">
    <property type="protein sequence ID" value="RAN61316.1"/>
    <property type="molecule type" value="Genomic_DNA"/>
</dbReference>
<evidence type="ECO:0000256" key="3">
    <source>
        <dbReference type="ARBA" id="ARBA00022475"/>
    </source>
</evidence>
<keyword evidence="3" id="KW-1003">Cell membrane</keyword>
<reference evidence="8 9" key="1">
    <citation type="submission" date="2017-03" db="EMBL/GenBank/DDBJ databases">
        <title>wgs assembly of Dolosigranulum pigrum KPL CDC strains.</title>
        <authorList>
            <person name="Brugger S.D."/>
            <person name="Pettigrew M."/>
            <person name="Kong Y."/>
            <person name="Lemon K.P."/>
        </authorList>
    </citation>
    <scope>NUCLEOTIDE SEQUENCE [LARGE SCALE GENOMIC DNA]</scope>
    <source>
        <strain evidence="8 9">KPL1931_CDC4294-98</strain>
    </source>
</reference>
<dbReference type="AlphaFoldDB" id="A0A328KEM2"/>
<comment type="similarity">
    <text evidence="2">Belongs to the polysaccharide synthase family.</text>
</comment>
<feature type="transmembrane region" description="Helical" evidence="7">
    <location>
        <begin position="145"/>
        <end position="164"/>
    </location>
</feature>
<feature type="transmembrane region" description="Helical" evidence="7">
    <location>
        <begin position="170"/>
        <end position="191"/>
    </location>
</feature>
<organism evidence="8 9">
    <name type="scientific">Dolosigranulum pigrum</name>
    <dbReference type="NCBI Taxonomy" id="29394"/>
    <lineage>
        <taxon>Bacteria</taxon>
        <taxon>Bacillati</taxon>
        <taxon>Bacillota</taxon>
        <taxon>Bacilli</taxon>
        <taxon>Lactobacillales</taxon>
        <taxon>Carnobacteriaceae</taxon>
        <taxon>Dolosigranulum</taxon>
    </lineage>
</organism>
<feature type="transmembrane region" description="Helical" evidence="7">
    <location>
        <begin position="12"/>
        <end position="29"/>
    </location>
</feature>
<comment type="caution">
    <text evidence="8">The sequence shown here is derived from an EMBL/GenBank/DDBJ whole genome shotgun (WGS) entry which is preliminary data.</text>
</comment>
<dbReference type="Pfam" id="PF13440">
    <property type="entry name" value="Polysacc_synt_3"/>
    <property type="match status" value="1"/>
</dbReference>
<dbReference type="GO" id="GO:0005886">
    <property type="term" value="C:plasma membrane"/>
    <property type="evidence" value="ECO:0007669"/>
    <property type="project" value="UniProtKB-SubCell"/>
</dbReference>
<keyword evidence="5 7" id="KW-1133">Transmembrane helix</keyword>
<comment type="subcellular location">
    <subcellularLocation>
        <location evidence="1">Cell membrane</location>
        <topology evidence="1">Multi-pass membrane protein</topology>
    </subcellularLocation>
</comment>
<evidence type="ECO:0000256" key="2">
    <source>
        <dbReference type="ARBA" id="ARBA00007430"/>
    </source>
</evidence>
<dbReference type="RefSeq" id="WP_146737447.1">
    <property type="nucleotide sequence ID" value="NZ_NAQV01000074.1"/>
</dbReference>
<evidence type="ECO:0000256" key="4">
    <source>
        <dbReference type="ARBA" id="ARBA00022692"/>
    </source>
</evidence>
<dbReference type="InterPro" id="IPR050833">
    <property type="entry name" value="Poly_Biosynth_Transport"/>
</dbReference>
<accession>A0A328KEM2</accession>
<feature type="non-terminal residue" evidence="8">
    <location>
        <position position="1"/>
    </location>
</feature>
<proteinExistence type="inferred from homology"/>
<dbReference type="PANTHER" id="PTHR30250:SF10">
    <property type="entry name" value="LIPOPOLYSACCHARIDE BIOSYNTHESIS PROTEIN WZXC"/>
    <property type="match status" value="1"/>
</dbReference>
<protein>
    <submittedName>
        <fullName evidence="8">Lipopolysaccharide biosynthesis protein</fullName>
    </submittedName>
</protein>
<evidence type="ECO:0000256" key="1">
    <source>
        <dbReference type="ARBA" id="ARBA00004651"/>
    </source>
</evidence>
<gene>
    <name evidence="8" type="ORF">B8A44_09915</name>
</gene>
<feature type="transmembrane region" description="Helical" evidence="7">
    <location>
        <begin position="106"/>
        <end position="125"/>
    </location>
</feature>
<evidence type="ECO:0000256" key="6">
    <source>
        <dbReference type="ARBA" id="ARBA00023136"/>
    </source>
</evidence>
<evidence type="ECO:0000313" key="8">
    <source>
        <dbReference type="EMBL" id="RAN61316.1"/>
    </source>
</evidence>
<keyword evidence="6 7" id="KW-0472">Membrane</keyword>
<dbReference type="PANTHER" id="PTHR30250">
    <property type="entry name" value="PST FAMILY PREDICTED COLANIC ACID TRANSPORTER"/>
    <property type="match status" value="1"/>
</dbReference>
<evidence type="ECO:0000313" key="9">
    <source>
        <dbReference type="Proteomes" id="UP000249099"/>
    </source>
</evidence>
<dbReference type="Proteomes" id="UP000249099">
    <property type="component" value="Unassembled WGS sequence"/>
</dbReference>
<evidence type="ECO:0000256" key="7">
    <source>
        <dbReference type="SAM" id="Phobius"/>
    </source>
</evidence>
<name>A0A328KEM2_9LACT</name>
<feature type="transmembrane region" description="Helical" evidence="7">
    <location>
        <begin position="49"/>
        <end position="71"/>
    </location>
</feature>
<keyword evidence="4 7" id="KW-0812">Transmembrane</keyword>